<evidence type="ECO:0000256" key="1">
    <source>
        <dbReference type="ARBA" id="ARBA00000085"/>
    </source>
</evidence>
<dbReference type="PANTHER" id="PTHR43711:SF1">
    <property type="entry name" value="HISTIDINE KINASE 1"/>
    <property type="match status" value="1"/>
</dbReference>
<dbReference type="EC" id="2.7.13.3" evidence="2"/>
<accession>A0ABU3GPY9</accession>
<evidence type="ECO:0000256" key="4">
    <source>
        <dbReference type="ARBA" id="ARBA00022679"/>
    </source>
</evidence>
<dbReference type="SMART" id="SM00387">
    <property type="entry name" value="HATPase_c"/>
    <property type="match status" value="1"/>
</dbReference>
<evidence type="ECO:0000256" key="3">
    <source>
        <dbReference type="ARBA" id="ARBA00022553"/>
    </source>
</evidence>
<evidence type="ECO:0000256" key="2">
    <source>
        <dbReference type="ARBA" id="ARBA00012438"/>
    </source>
</evidence>
<dbReference type="Pfam" id="PF00512">
    <property type="entry name" value="HisKA"/>
    <property type="match status" value="1"/>
</dbReference>
<evidence type="ECO:0000256" key="7">
    <source>
        <dbReference type="SAM" id="Phobius"/>
    </source>
</evidence>
<evidence type="ECO:0000313" key="9">
    <source>
        <dbReference type="EMBL" id="MDT3401848.1"/>
    </source>
</evidence>
<evidence type="ECO:0000313" key="10">
    <source>
        <dbReference type="Proteomes" id="UP001258315"/>
    </source>
</evidence>
<keyword evidence="6" id="KW-0902">Two-component regulatory system</keyword>
<feature type="transmembrane region" description="Helical" evidence="7">
    <location>
        <begin position="160"/>
        <end position="178"/>
    </location>
</feature>
<keyword evidence="7" id="KW-0472">Membrane</keyword>
<feature type="transmembrane region" description="Helical" evidence="7">
    <location>
        <begin position="21"/>
        <end position="42"/>
    </location>
</feature>
<sequence>MLNFWKKLIGDEAIYPLEVRIFHAVCLALMVSIAINVPIALYMHIPQLAVLLTMVVGFAGFLYYISRIKGLYKYCVIIFQVFVNISLVVNYYYNSGIGGPTYTIFLLAFLVTVATTPPKQYAIWLTVNVFLILSLITLEYRQPGFIKITYPNKESAYLDMVVSYVIIAGFAFLVTGFIRKGYNRQREELMAKSRALEEANTTKNKLLSVLGHDLKEPLAALQFYLQILAEGDLDETERKEIKSQLLAMTRSASVMLSNVLTWSKGQMQHLNPNLENLNVKETLAHVIELAANISREKQLTFEVDIPDYACIQADSHMLELIVRNLLMNSIKFTPANGIIHLSAKHIGDQCIIHVKDTGVGIPPHIQQQVFSLDIKPHSGTRQEKGSGLGLVLCHEFTAAQGGSITFNSAPTTGTTFYLSLPAAVLNEDLAPAITHETVIKTEPYNF</sequence>
<dbReference type="PANTHER" id="PTHR43711">
    <property type="entry name" value="TWO-COMPONENT HISTIDINE KINASE"/>
    <property type="match status" value="1"/>
</dbReference>
<reference evidence="10" key="1">
    <citation type="submission" date="2023-07" db="EMBL/GenBank/DDBJ databases">
        <title>Functional and genomic diversity of the sorghum phyllosphere microbiome.</title>
        <authorList>
            <person name="Shade A."/>
        </authorList>
    </citation>
    <scope>NUCLEOTIDE SEQUENCE [LARGE SCALE GENOMIC DNA]</scope>
    <source>
        <strain evidence="10">SORGH_AS_0422</strain>
    </source>
</reference>
<dbReference type="InterPro" id="IPR005467">
    <property type="entry name" value="His_kinase_dom"/>
</dbReference>
<dbReference type="Proteomes" id="UP001258315">
    <property type="component" value="Unassembled WGS sequence"/>
</dbReference>
<dbReference type="EMBL" id="JAVLVU010000001">
    <property type="protein sequence ID" value="MDT3401848.1"/>
    <property type="molecule type" value="Genomic_DNA"/>
</dbReference>
<evidence type="ECO:0000259" key="8">
    <source>
        <dbReference type="PROSITE" id="PS50109"/>
    </source>
</evidence>
<feature type="transmembrane region" description="Helical" evidence="7">
    <location>
        <begin position="99"/>
        <end position="115"/>
    </location>
</feature>
<dbReference type="InterPro" id="IPR036890">
    <property type="entry name" value="HATPase_C_sf"/>
</dbReference>
<dbReference type="InterPro" id="IPR004358">
    <property type="entry name" value="Sig_transdc_His_kin-like_C"/>
</dbReference>
<name>A0ABU3GPY9_9SPHI</name>
<dbReference type="SMART" id="SM00388">
    <property type="entry name" value="HisKA"/>
    <property type="match status" value="1"/>
</dbReference>
<feature type="transmembrane region" description="Helical" evidence="7">
    <location>
        <begin position="48"/>
        <end position="65"/>
    </location>
</feature>
<keyword evidence="5 9" id="KW-0418">Kinase</keyword>
<dbReference type="GO" id="GO:0004673">
    <property type="term" value="F:protein histidine kinase activity"/>
    <property type="evidence" value="ECO:0007669"/>
    <property type="project" value="UniProtKB-EC"/>
</dbReference>
<dbReference type="SUPFAM" id="SSF55874">
    <property type="entry name" value="ATPase domain of HSP90 chaperone/DNA topoisomerase II/histidine kinase"/>
    <property type="match status" value="1"/>
</dbReference>
<dbReference type="InterPro" id="IPR050736">
    <property type="entry name" value="Sensor_HK_Regulatory"/>
</dbReference>
<dbReference type="Pfam" id="PF02518">
    <property type="entry name" value="HATPase_c"/>
    <property type="match status" value="1"/>
</dbReference>
<dbReference type="InterPro" id="IPR036097">
    <property type="entry name" value="HisK_dim/P_sf"/>
</dbReference>
<feature type="domain" description="Histidine kinase" evidence="8">
    <location>
        <begin position="209"/>
        <end position="424"/>
    </location>
</feature>
<dbReference type="InterPro" id="IPR003661">
    <property type="entry name" value="HisK_dim/P_dom"/>
</dbReference>
<proteinExistence type="predicted"/>
<dbReference type="RefSeq" id="WP_311947813.1">
    <property type="nucleotide sequence ID" value="NZ_JAVLVU010000001.1"/>
</dbReference>
<evidence type="ECO:0000256" key="5">
    <source>
        <dbReference type="ARBA" id="ARBA00022777"/>
    </source>
</evidence>
<dbReference type="CDD" id="cd00082">
    <property type="entry name" value="HisKA"/>
    <property type="match status" value="1"/>
</dbReference>
<dbReference type="PRINTS" id="PR00344">
    <property type="entry name" value="BCTRLSENSOR"/>
</dbReference>
<dbReference type="SUPFAM" id="SSF47384">
    <property type="entry name" value="Homodimeric domain of signal transducing histidine kinase"/>
    <property type="match status" value="1"/>
</dbReference>
<feature type="transmembrane region" description="Helical" evidence="7">
    <location>
        <begin position="122"/>
        <end position="140"/>
    </location>
</feature>
<comment type="catalytic activity">
    <reaction evidence="1">
        <text>ATP + protein L-histidine = ADP + protein N-phospho-L-histidine.</text>
        <dbReference type="EC" id="2.7.13.3"/>
    </reaction>
</comment>
<feature type="transmembrane region" description="Helical" evidence="7">
    <location>
        <begin position="72"/>
        <end position="93"/>
    </location>
</feature>
<gene>
    <name evidence="9" type="ORF">QE417_000920</name>
</gene>
<dbReference type="Gene3D" id="3.30.565.10">
    <property type="entry name" value="Histidine kinase-like ATPase, C-terminal domain"/>
    <property type="match status" value="1"/>
</dbReference>
<keyword evidence="10" id="KW-1185">Reference proteome</keyword>
<keyword evidence="4 9" id="KW-0808">Transferase</keyword>
<dbReference type="PROSITE" id="PS50109">
    <property type="entry name" value="HIS_KIN"/>
    <property type="match status" value="1"/>
</dbReference>
<keyword evidence="7" id="KW-1133">Transmembrane helix</keyword>
<keyword evidence="3" id="KW-0597">Phosphoprotein</keyword>
<organism evidence="9 10">
    <name type="scientific">Mucilaginibacter terrae</name>
    <dbReference type="NCBI Taxonomy" id="1955052"/>
    <lineage>
        <taxon>Bacteria</taxon>
        <taxon>Pseudomonadati</taxon>
        <taxon>Bacteroidota</taxon>
        <taxon>Sphingobacteriia</taxon>
        <taxon>Sphingobacteriales</taxon>
        <taxon>Sphingobacteriaceae</taxon>
        <taxon>Mucilaginibacter</taxon>
    </lineage>
</organism>
<comment type="caution">
    <text evidence="9">The sequence shown here is derived from an EMBL/GenBank/DDBJ whole genome shotgun (WGS) entry which is preliminary data.</text>
</comment>
<dbReference type="InterPro" id="IPR003594">
    <property type="entry name" value="HATPase_dom"/>
</dbReference>
<protein>
    <recommendedName>
        <fullName evidence="2">histidine kinase</fullName>
        <ecNumber evidence="2">2.7.13.3</ecNumber>
    </recommendedName>
</protein>
<keyword evidence="7" id="KW-0812">Transmembrane</keyword>
<dbReference type="Gene3D" id="1.10.287.130">
    <property type="match status" value="1"/>
</dbReference>
<evidence type="ECO:0000256" key="6">
    <source>
        <dbReference type="ARBA" id="ARBA00023012"/>
    </source>
</evidence>